<dbReference type="AlphaFoldDB" id="A0A0C3ADN0"/>
<gene>
    <name evidence="1" type="ORF">SCLCIDRAFT_24599</name>
</gene>
<dbReference type="HOGENOM" id="CLU_1475615_0_0_1"/>
<reference evidence="2" key="2">
    <citation type="submission" date="2015-01" db="EMBL/GenBank/DDBJ databases">
        <title>Evolutionary Origins and Diversification of the Mycorrhizal Mutualists.</title>
        <authorList>
            <consortium name="DOE Joint Genome Institute"/>
            <consortium name="Mycorrhizal Genomics Consortium"/>
            <person name="Kohler A."/>
            <person name="Kuo A."/>
            <person name="Nagy L.G."/>
            <person name="Floudas D."/>
            <person name="Copeland A."/>
            <person name="Barry K.W."/>
            <person name="Cichocki N."/>
            <person name="Veneault-Fourrey C."/>
            <person name="LaButti K."/>
            <person name="Lindquist E.A."/>
            <person name="Lipzen A."/>
            <person name="Lundell T."/>
            <person name="Morin E."/>
            <person name="Murat C."/>
            <person name="Riley R."/>
            <person name="Ohm R."/>
            <person name="Sun H."/>
            <person name="Tunlid A."/>
            <person name="Henrissat B."/>
            <person name="Grigoriev I.V."/>
            <person name="Hibbett D.S."/>
            <person name="Martin F."/>
        </authorList>
    </citation>
    <scope>NUCLEOTIDE SEQUENCE [LARGE SCALE GENOMIC DNA]</scope>
    <source>
        <strain evidence="2">Foug A</strain>
    </source>
</reference>
<dbReference type="InParanoid" id="A0A0C3ADN0"/>
<organism evidence="1 2">
    <name type="scientific">Scleroderma citrinum Foug A</name>
    <dbReference type="NCBI Taxonomy" id="1036808"/>
    <lineage>
        <taxon>Eukaryota</taxon>
        <taxon>Fungi</taxon>
        <taxon>Dikarya</taxon>
        <taxon>Basidiomycota</taxon>
        <taxon>Agaricomycotina</taxon>
        <taxon>Agaricomycetes</taxon>
        <taxon>Agaricomycetidae</taxon>
        <taxon>Boletales</taxon>
        <taxon>Sclerodermatineae</taxon>
        <taxon>Sclerodermataceae</taxon>
        <taxon>Scleroderma</taxon>
    </lineage>
</organism>
<dbReference type="Proteomes" id="UP000053989">
    <property type="component" value="Unassembled WGS sequence"/>
</dbReference>
<dbReference type="OrthoDB" id="2693234at2759"/>
<name>A0A0C3ADN0_9AGAM</name>
<dbReference type="EMBL" id="KN822038">
    <property type="protein sequence ID" value="KIM63037.1"/>
    <property type="molecule type" value="Genomic_DNA"/>
</dbReference>
<accession>A0A0C3ADN0</accession>
<sequence length="152" mass="16998">MSHPITHVKNANQHPGQIVLKTMQKHHTSKQKHQEDAHKMQEKHEQQGVQAHAIKQVAEIISEGIKVEKDLLRNLPDPFPAADGQLEDPVDDIEGAKEEEYIEGDAEACDEAIKGKKWHTQKMMTCDLVDVAQNASLQQHPGNTTSVISHHS</sequence>
<reference evidence="1 2" key="1">
    <citation type="submission" date="2014-04" db="EMBL/GenBank/DDBJ databases">
        <authorList>
            <consortium name="DOE Joint Genome Institute"/>
            <person name="Kuo A."/>
            <person name="Kohler A."/>
            <person name="Nagy L.G."/>
            <person name="Floudas D."/>
            <person name="Copeland A."/>
            <person name="Barry K.W."/>
            <person name="Cichocki N."/>
            <person name="Veneault-Fourrey C."/>
            <person name="LaButti K."/>
            <person name="Lindquist E.A."/>
            <person name="Lipzen A."/>
            <person name="Lundell T."/>
            <person name="Morin E."/>
            <person name="Murat C."/>
            <person name="Sun H."/>
            <person name="Tunlid A."/>
            <person name="Henrissat B."/>
            <person name="Grigoriev I.V."/>
            <person name="Hibbett D.S."/>
            <person name="Martin F."/>
            <person name="Nordberg H.P."/>
            <person name="Cantor M.N."/>
            <person name="Hua S.X."/>
        </authorList>
    </citation>
    <scope>NUCLEOTIDE SEQUENCE [LARGE SCALE GENOMIC DNA]</scope>
    <source>
        <strain evidence="1 2">Foug A</strain>
    </source>
</reference>
<evidence type="ECO:0000313" key="2">
    <source>
        <dbReference type="Proteomes" id="UP000053989"/>
    </source>
</evidence>
<keyword evidence="2" id="KW-1185">Reference proteome</keyword>
<evidence type="ECO:0000313" key="1">
    <source>
        <dbReference type="EMBL" id="KIM63037.1"/>
    </source>
</evidence>
<protein>
    <submittedName>
        <fullName evidence="1">Uncharacterized protein</fullName>
    </submittedName>
</protein>
<proteinExistence type="predicted"/>